<evidence type="ECO:0000259" key="1">
    <source>
        <dbReference type="Pfam" id="PF12231"/>
    </source>
</evidence>
<dbReference type="EMBL" id="CVQH01023568">
    <property type="protein sequence ID" value="CRK35493.1"/>
    <property type="molecule type" value="Genomic_DNA"/>
</dbReference>
<evidence type="ECO:0000313" key="2">
    <source>
        <dbReference type="EMBL" id="CRK35493.1"/>
    </source>
</evidence>
<dbReference type="STRING" id="100787.A0A0G4MMF7"/>
<gene>
    <name evidence="2" type="ORF">BN1708_019780</name>
</gene>
<organism evidence="2 3">
    <name type="scientific">Verticillium longisporum</name>
    <name type="common">Verticillium dahliae var. longisporum</name>
    <dbReference type="NCBI Taxonomy" id="100787"/>
    <lineage>
        <taxon>Eukaryota</taxon>
        <taxon>Fungi</taxon>
        <taxon>Dikarya</taxon>
        <taxon>Ascomycota</taxon>
        <taxon>Pezizomycotina</taxon>
        <taxon>Sordariomycetes</taxon>
        <taxon>Hypocreomycetidae</taxon>
        <taxon>Glomerellales</taxon>
        <taxon>Plectosphaerellaceae</taxon>
        <taxon>Verticillium</taxon>
    </lineage>
</organism>
<dbReference type="InterPro" id="IPR022031">
    <property type="entry name" value="Rif1_N"/>
</dbReference>
<name>A0A0G4MMF7_VERLO</name>
<sequence length="114" mass="13490">MDLLEMSIEEMTYIEWYHAQLQEMIKGDSQDKAAVPKIWSVIILLLQYPLNKWRYFNPSLMIIQKCFNVAESNREANYAWNRYVYTAHLDEPTFHKVLPTLFMPLASQLSKSTV</sequence>
<reference evidence="2 3" key="1">
    <citation type="submission" date="2015-05" db="EMBL/GenBank/DDBJ databases">
        <authorList>
            <person name="Wang D.B."/>
            <person name="Wang M."/>
        </authorList>
    </citation>
    <scope>NUCLEOTIDE SEQUENCE [LARGE SCALE GENOMIC DNA]</scope>
    <source>
        <strain evidence="2">VL1</strain>
    </source>
</reference>
<accession>A0A0G4MMF7</accession>
<evidence type="ECO:0000313" key="3">
    <source>
        <dbReference type="Proteomes" id="UP000044602"/>
    </source>
</evidence>
<proteinExistence type="predicted"/>
<feature type="domain" description="Telomere-associated protein Rif1 N-terminal" evidence="1">
    <location>
        <begin position="1"/>
        <end position="112"/>
    </location>
</feature>
<dbReference type="AlphaFoldDB" id="A0A0G4MMF7"/>
<dbReference type="Pfam" id="PF12231">
    <property type="entry name" value="Rif1_N"/>
    <property type="match status" value="1"/>
</dbReference>
<dbReference type="Proteomes" id="UP000044602">
    <property type="component" value="Unassembled WGS sequence"/>
</dbReference>
<protein>
    <recommendedName>
        <fullName evidence="1">Telomere-associated protein Rif1 N-terminal domain-containing protein</fullName>
    </recommendedName>
</protein>
<feature type="non-terminal residue" evidence="2">
    <location>
        <position position="114"/>
    </location>
</feature>
<keyword evidence="3" id="KW-1185">Reference proteome</keyword>